<dbReference type="GeneID" id="36549602"/>
<organism evidence="2 3">
    <name type="scientific">Aspergillus campestris (strain IBT 28561)</name>
    <dbReference type="NCBI Taxonomy" id="1392248"/>
    <lineage>
        <taxon>Eukaryota</taxon>
        <taxon>Fungi</taxon>
        <taxon>Dikarya</taxon>
        <taxon>Ascomycota</taxon>
        <taxon>Pezizomycotina</taxon>
        <taxon>Eurotiomycetes</taxon>
        <taxon>Eurotiomycetidae</taxon>
        <taxon>Eurotiales</taxon>
        <taxon>Aspergillaceae</taxon>
        <taxon>Aspergillus</taxon>
        <taxon>Aspergillus subgen. Circumdati</taxon>
    </lineage>
</organism>
<dbReference type="VEuPathDB" id="FungiDB:P168DRAFT_63908"/>
<comment type="caution">
    <text evidence="2">The sequence shown here is derived from an EMBL/GenBank/DDBJ whole genome shotgun (WGS) entry which is preliminary data.</text>
</comment>
<proteinExistence type="predicted"/>
<evidence type="ECO:0000313" key="2">
    <source>
        <dbReference type="EMBL" id="PKY00742.1"/>
    </source>
</evidence>
<dbReference type="EMBL" id="MSFM01000013">
    <property type="protein sequence ID" value="PKY00742.1"/>
    <property type="molecule type" value="Genomic_DNA"/>
</dbReference>
<accession>A0A2I1CSY7</accession>
<sequence>MKTISLATLILGASAVHHQATSLKKTSDSARIEPLSTDQSVFSPLDVDDSREFPFLSLSDPRFLQTRVRRLFIIDLTCSGCYVCSSPCSGAVCCHGAFPQCCTDGAYCYCCGD</sequence>
<dbReference type="Proteomes" id="UP000234254">
    <property type="component" value="Unassembled WGS sequence"/>
</dbReference>
<evidence type="ECO:0000256" key="1">
    <source>
        <dbReference type="SAM" id="SignalP"/>
    </source>
</evidence>
<dbReference type="OrthoDB" id="4437549at2759"/>
<gene>
    <name evidence="2" type="ORF">P168DRAFT_63908</name>
</gene>
<protein>
    <submittedName>
        <fullName evidence="2">Uncharacterized protein</fullName>
    </submittedName>
</protein>
<dbReference type="RefSeq" id="XP_024689336.1">
    <property type="nucleotide sequence ID" value="XM_024842073.1"/>
</dbReference>
<reference evidence="2" key="1">
    <citation type="submission" date="2016-12" db="EMBL/GenBank/DDBJ databases">
        <title>The genomes of Aspergillus section Nigri reveals drivers in fungal speciation.</title>
        <authorList>
            <consortium name="DOE Joint Genome Institute"/>
            <person name="Vesth T.C."/>
            <person name="Nybo J."/>
            <person name="Theobald S."/>
            <person name="Brandl J."/>
            <person name="Frisvad J.C."/>
            <person name="Nielsen K.F."/>
            <person name="Lyhne E.K."/>
            <person name="Kogle M.E."/>
            <person name="Kuo A."/>
            <person name="Riley R."/>
            <person name="Clum A."/>
            <person name="Nolan M."/>
            <person name="Lipzen A."/>
            <person name="Salamov A."/>
            <person name="Henrissat B."/>
            <person name="Wiebenga A."/>
            <person name="De vries R.P."/>
            <person name="Grigoriev I.V."/>
            <person name="Mortensen U.H."/>
            <person name="Andersen M.R."/>
            <person name="Baker S.E."/>
        </authorList>
    </citation>
    <scope>NUCLEOTIDE SEQUENCE</scope>
    <source>
        <strain evidence="2">IBT 28561</strain>
    </source>
</reference>
<name>A0A2I1CSY7_ASPC2</name>
<dbReference type="AlphaFoldDB" id="A0A2I1CSY7"/>
<keyword evidence="1" id="KW-0732">Signal</keyword>
<evidence type="ECO:0000313" key="3">
    <source>
        <dbReference type="Proteomes" id="UP000234254"/>
    </source>
</evidence>
<feature type="chain" id="PRO_5014137757" evidence="1">
    <location>
        <begin position="16"/>
        <end position="113"/>
    </location>
</feature>
<feature type="signal peptide" evidence="1">
    <location>
        <begin position="1"/>
        <end position="15"/>
    </location>
</feature>
<keyword evidence="3" id="KW-1185">Reference proteome</keyword>